<evidence type="ECO:0000313" key="4">
    <source>
        <dbReference type="Proteomes" id="UP001597601"/>
    </source>
</evidence>
<keyword evidence="4" id="KW-1185">Reference proteome</keyword>
<comment type="caution">
    <text evidence="3">The sequence shown here is derived from an EMBL/GenBank/DDBJ whole genome shotgun (WGS) entry which is preliminary data.</text>
</comment>
<protein>
    <submittedName>
        <fullName evidence="3">DUF4397 domain-containing protein</fullName>
    </submittedName>
</protein>
<evidence type="ECO:0000256" key="1">
    <source>
        <dbReference type="SAM" id="SignalP"/>
    </source>
</evidence>
<feature type="chain" id="PRO_5046283123" evidence="1">
    <location>
        <begin position="24"/>
        <end position="222"/>
    </location>
</feature>
<proteinExistence type="predicted"/>
<dbReference type="RefSeq" id="WP_377126189.1">
    <property type="nucleotide sequence ID" value="NZ_JBHUON010000009.1"/>
</dbReference>
<dbReference type="Pfam" id="PF14344">
    <property type="entry name" value="DUF4397"/>
    <property type="match status" value="1"/>
</dbReference>
<gene>
    <name evidence="3" type="ORF">ACFSYC_09325</name>
</gene>
<feature type="signal peptide" evidence="1">
    <location>
        <begin position="1"/>
        <end position="23"/>
    </location>
</feature>
<sequence>MKVGVLFLCFMLVATVLVSCSKAGDDVFVPTRTTAIVVINAGPDTLNIYQKGTRLNSGSNLLPGGQYTSLQVSTGSSNFQFKQAGRAELLIDAPFTIDTAAAYTLIVGGRSADKVFLLRDTLPEKDTTYIRFVNASPIESTLEVSVGANFKYQRVAFKKATPFIPVVNGKVALAIRQTSDNRLLADGNLTLTKNYVYTLFTKGVIGGTGTNAFGARILVTRQ</sequence>
<dbReference type="PROSITE" id="PS51257">
    <property type="entry name" value="PROKAR_LIPOPROTEIN"/>
    <property type="match status" value="1"/>
</dbReference>
<evidence type="ECO:0000259" key="2">
    <source>
        <dbReference type="Pfam" id="PF14344"/>
    </source>
</evidence>
<dbReference type="Proteomes" id="UP001597601">
    <property type="component" value="Unassembled WGS sequence"/>
</dbReference>
<evidence type="ECO:0000313" key="3">
    <source>
        <dbReference type="EMBL" id="MFD2864887.1"/>
    </source>
</evidence>
<reference evidence="4" key="1">
    <citation type="journal article" date="2019" name="Int. J. Syst. Evol. Microbiol.">
        <title>The Global Catalogue of Microorganisms (GCM) 10K type strain sequencing project: providing services to taxonomists for standard genome sequencing and annotation.</title>
        <authorList>
            <consortium name="The Broad Institute Genomics Platform"/>
            <consortium name="The Broad Institute Genome Sequencing Center for Infectious Disease"/>
            <person name="Wu L."/>
            <person name="Ma J."/>
        </authorList>
    </citation>
    <scope>NUCLEOTIDE SEQUENCE [LARGE SCALE GENOMIC DNA]</scope>
    <source>
        <strain evidence="4">KCTC 52232</strain>
    </source>
</reference>
<name>A0ABW5XRS3_9SPHI</name>
<keyword evidence="1" id="KW-0732">Signal</keyword>
<organism evidence="3 4">
    <name type="scientific">Mucilaginibacter antarcticus</name>
    <dbReference type="NCBI Taxonomy" id="1855725"/>
    <lineage>
        <taxon>Bacteria</taxon>
        <taxon>Pseudomonadati</taxon>
        <taxon>Bacteroidota</taxon>
        <taxon>Sphingobacteriia</taxon>
        <taxon>Sphingobacteriales</taxon>
        <taxon>Sphingobacteriaceae</taxon>
        <taxon>Mucilaginibacter</taxon>
    </lineage>
</organism>
<accession>A0ABW5XRS3</accession>
<feature type="domain" description="DUF4397" evidence="2">
    <location>
        <begin position="36"/>
        <end position="143"/>
    </location>
</feature>
<dbReference type="InterPro" id="IPR025510">
    <property type="entry name" value="DUF4397"/>
</dbReference>
<dbReference type="EMBL" id="JBHUON010000009">
    <property type="protein sequence ID" value="MFD2864887.1"/>
    <property type="molecule type" value="Genomic_DNA"/>
</dbReference>